<dbReference type="GO" id="GO:0004185">
    <property type="term" value="F:serine-type carboxypeptidase activity"/>
    <property type="evidence" value="ECO:0007669"/>
    <property type="project" value="InterPro"/>
</dbReference>
<dbReference type="GO" id="GO:0005856">
    <property type="term" value="C:cytoskeleton"/>
    <property type="evidence" value="ECO:0007669"/>
    <property type="project" value="UniProtKB-SubCell"/>
</dbReference>
<evidence type="ECO:0000256" key="9">
    <source>
        <dbReference type="PIRSR" id="PIRSR604241-50"/>
    </source>
</evidence>
<dbReference type="PANTHER" id="PTHR10969">
    <property type="entry name" value="MICROTUBULE-ASSOCIATED PROTEINS 1A/1B LIGHT CHAIN 3-RELATED"/>
    <property type="match status" value="1"/>
</dbReference>
<evidence type="ECO:0000256" key="1">
    <source>
        <dbReference type="ARBA" id="ARBA00004245"/>
    </source>
</evidence>
<evidence type="ECO:0000313" key="11">
    <source>
        <dbReference type="EMBL" id="BAF73403.1"/>
    </source>
</evidence>
<dbReference type="CDD" id="cd16108">
    <property type="entry name" value="Ubl_ATG8_like"/>
    <property type="match status" value="1"/>
</dbReference>
<name>A6P6J5_FAGES</name>
<evidence type="ECO:0000256" key="4">
    <source>
        <dbReference type="ARBA" id="ARBA00009431"/>
    </source>
</evidence>
<keyword evidence="5" id="KW-0833">Ubl conjugation pathway</keyword>
<dbReference type="Pfam" id="PF02991">
    <property type="entry name" value="ATG8"/>
    <property type="match status" value="1"/>
</dbReference>
<dbReference type="Gene3D" id="3.10.20.90">
    <property type="entry name" value="Phosphatidylinositol 3-kinase Catalytic Subunit, Chain A, domain 1"/>
    <property type="match status" value="1"/>
</dbReference>
<reference evidence="11" key="1">
    <citation type="submission" date="2007-01" db="EMBL/GenBank/DDBJ databases">
        <title>Molecular characterization of the dimorphic self-incompatibility putative genes in genus Fagopyrum.</title>
        <authorList>
            <person name="Okabe Y."/>
            <person name="Nagano M."/>
            <person name="Campbell C."/>
            <person name="Aii J."/>
        </authorList>
    </citation>
    <scope>NUCLEOTIDE SEQUENCE</scope>
</reference>
<evidence type="ECO:0000256" key="3">
    <source>
        <dbReference type="ARBA" id="ARBA00007293"/>
    </source>
</evidence>
<comment type="subcellular location">
    <subcellularLocation>
        <location evidence="1">Cytoplasm</location>
        <location evidence="1">Cytoskeleton</location>
    </subcellularLocation>
    <subcellularLocation>
        <location evidence="2">Membrane</location>
    </subcellularLocation>
</comment>
<comment type="similarity">
    <text evidence="4">Belongs to the peptidase S10 family.</text>
</comment>
<dbReference type="Pfam" id="PF00450">
    <property type="entry name" value="Peptidase_S10"/>
    <property type="match status" value="1"/>
</dbReference>
<proteinExistence type="evidence at transcript level"/>
<dbReference type="Gene3D" id="3.40.50.1820">
    <property type="entry name" value="alpha/beta hydrolase"/>
    <property type="match status" value="1"/>
</dbReference>
<dbReference type="GO" id="GO:0005776">
    <property type="term" value="C:autophagosome"/>
    <property type="evidence" value="ECO:0007669"/>
    <property type="project" value="UniProtKB-ARBA"/>
</dbReference>
<protein>
    <recommendedName>
        <fullName evidence="10">Autophagy-related protein</fullName>
    </recommendedName>
</protein>
<comment type="similarity">
    <text evidence="3 10">Belongs to the ATG8 family.</text>
</comment>
<dbReference type="SUPFAM" id="SSF53474">
    <property type="entry name" value="alpha/beta-Hydrolases"/>
    <property type="match status" value="1"/>
</dbReference>
<evidence type="ECO:0000256" key="5">
    <source>
        <dbReference type="ARBA" id="ARBA00022786"/>
    </source>
</evidence>
<feature type="lipid moiety-binding region" description="Phosphatidylserine amidated glycine; alternate" evidence="9">
    <location>
        <position position="154"/>
    </location>
</feature>
<sequence length="160" mass="18221">MKMGIRSRLSSVFKQALSRVLPRYVTIGAKSRKKLFYYFAESKKSSTSDPVVLWLNGGPVCSSMDGFILIAERYSKTELPELEKRKFLVARDMSVGQFIHILSGRLHLPPDKALFIFVNNTLPQTTYLMNSLYESFKDDAGVLYMFYSSEKTFGCDTLCV</sequence>
<dbReference type="GO" id="GO:0006508">
    <property type="term" value="P:proteolysis"/>
    <property type="evidence" value="ECO:0007669"/>
    <property type="project" value="InterPro"/>
</dbReference>
<keyword evidence="8 9" id="KW-0449">Lipoprotein</keyword>
<dbReference type="GO" id="GO:0006914">
    <property type="term" value="P:autophagy"/>
    <property type="evidence" value="ECO:0007669"/>
    <property type="project" value="UniProtKB-KW"/>
</dbReference>
<dbReference type="AlphaFoldDB" id="A6P6J5"/>
<keyword evidence="7" id="KW-0206">Cytoskeleton</keyword>
<keyword evidence="10" id="KW-0072">Autophagy</keyword>
<evidence type="ECO:0000256" key="10">
    <source>
        <dbReference type="RuleBase" id="RU004384"/>
    </source>
</evidence>
<evidence type="ECO:0000256" key="8">
    <source>
        <dbReference type="ARBA" id="ARBA00023288"/>
    </source>
</evidence>
<dbReference type="InterPro" id="IPR001563">
    <property type="entry name" value="Peptidase_S10"/>
</dbReference>
<keyword evidence="6" id="KW-0472">Membrane</keyword>
<dbReference type="MEROPS" id="S10.A11"/>
<dbReference type="SUPFAM" id="SSF54236">
    <property type="entry name" value="Ubiquitin-like"/>
    <property type="match status" value="1"/>
</dbReference>
<evidence type="ECO:0000256" key="2">
    <source>
        <dbReference type="ARBA" id="ARBA00004370"/>
    </source>
</evidence>
<dbReference type="InterPro" id="IPR029071">
    <property type="entry name" value="Ubiquitin-like_domsf"/>
</dbReference>
<accession>A6P6J5</accession>
<dbReference type="InterPro" id="IPR004241">
    <property type="entry name" value="Atg8-like"/>
</dbReference>
<dbReference type="GO" id="GO:0016020">
    <property type="term" value="C:membrane"/>
    <property type="evidence" value="ECO:0007669"/>
    <property type="project" value="UniProtKB-SubCell"/>
</dbReference>
<dbReference type="EMBL" id="AB290015">
    <property type="protein sequence ID" value="BAF73403.1"/>
    <property type="molecule type" value="mRNA"/>
</dbReference>
<organism evidence="11">
    <name type="scientific">Fagopyrum esculentum</name>
    <name type="common">Common buckwheat</name>
    <name type="synonym">Polygonum fagopyrum</name>
    <dbReference type="NCBI Taxonomy" id="3617"/>
    <lineage>
        <taxon>Eukaryota</taxon>
        <taxon>Viridiplantae</taxon>
        <taxon>Streptophyta</taxon>
        <taxon>Embryophyta</taxon>
        <taxon>Tracheophyta</taxon>
        <taxon>Spermatophyta</taxon>
        <taxon>Magnoliopsida</taxon>
        <taxon>eudicotyledons</taxon>
        <taxon>Gunneridae</taxon>
        <taxon>Pentapetalae</taxon>
        <taxon>Caryophyllales</taxon>
        <taxon>Polygonaceae</taxon>
        <taxon>Polygonoideae</taxon>
        <taxon>Fagopyreae</taxon>
        <taxon>Fagopyrum</taxon>
    </lineage>
</organism>
<evidence type="ECO:0000256" key="7">
    <source>
        <dbReference type="ARBA" id="ARBA00023212"/>
    </source>
</evidence>
<dbReference type="InterPro" id="IPR029058">
    <property type="entry name" value="AB_hydrolase_fold"/>
</dbReference>
<evidence type="ECO:0000256" key="6">
    <source>
        <dbReference type="ARBA" id="ARBA00023136"/>
    </source>
</evidence>
<keyword evidence="7" id="KW-0963">Cytoplasm</keyword>